<keyword evidence="1" id="KW-0732">Signal</keyword>
<evidence type="ECO:0000313" key="2">
    <source>
        <dbReference type="EMBL" id="EBT8452942.1"/>
    </source>
</evidence>
<evidence type="ECO:0008006" key="3">
    <source>
        <dbReference type="Google" id="ProtNLM"/>
    </source>
</evidence>
<dbReference type="GO" id="GO:0009289">
    <property type="term" value="C:pilus"/>
    <property type="evidence" value="ECO:0007669"/>
    <property type="project" value="InterPro"/>
</dbReference>
<dbReference type="AlphaFoldDB" id="A0A5V3AVE0"/>
<dbReference type="Gene3D" id="2.60.40.1090">
    <property type="entry name" value="Fimbrial-type adhesion domain"/>
    <property type="match status" value="1"/>
</dbReference>
<evidence type="ECO:0000256" key="1">
    <source>
        <dbReference type="SAM" id="SignalP"/>
    </source>
</evidence>
<dbReference type="InterPro" id="IPR008966">
    <property type="entry name" value="Adhesion_dom_sf"/>
</dbReference>
<accession>A0A5V3AVE0</accession>
<reference evidence="2" key="1">
    <citation type="submission" date="2018-07" db="EMBL/GenBank/DDBJ databases">
        <authorList>
            <consortium name="PulseNet: The National Subtyping Network for Foodborne Disease Surveillance"/>
            <person name="Tarr C.L."/>
            <person name="Trees E."/>
            <person name="Katz L.S."/>
            <person name="Carleton-Romer H.A."/>
            <person name="Stroika S."/>
            <person name="Kucerova Z."/>
            <person name="Roache K.F."/>
            <person name="Sabol A.L."/>
            <person name="Besser J."/>
            <person name="Gerner-Smidt P."/>
        </authorList>
    </citation>
    <scope>NUCLEOTIDE SEQUENCE</scope>
    <source>
        <strain evidence="2">PNUSAS022037</strain>
    </source>
</reference>
<comment type="caution">
    <text evidence="2">The sequence shown here is derived from an EMBL/GenBank/DDBJ whole genome shotgun (WGS) entry which is preliminary data.</text>
</comment>
<feature type="signal peptide" evidence="1">
    <location>
        <begin position="1"/>
        <end position="27"/>
    </location>
</feature>
<dbReference type="InterPro" id="IPR036937">
    <property type="entry name" value="Adhesion_dom_fimbrial_sf"/>
</dbReference>
<dbReference type="GO" id="GO:0007155">
    <property type="term" value="P:cell adhesion"/>
    <property type="evidence" value="ECO:0007669"/>
    <property type="project" value="InterPro"/>
</dbReference>
<name>A0A5V3AVE0_SALER</name>
<proteinExistence type="predicted"/>
<dbReference type="SUPFAM" id="SSF49401">
    <property type="entry name" value="Bacterial adhesins"/>
    <property type="match status" value="1"/>
</dbReference>
<gene>
    <name evidence="2" type="ORF">COQ51_23230</name>
</gene>
<feature type="chain" id="PRO_5026114743" description="Type 1 fimbrial protein" evidence="1">
    <location>
        <begin position="28"/>
        <end position="195"/>
    </location>
</feature>
<sequence>MKKSMAGQGAAGALLLAGLMMSAGAMAASGDTVQGGSGSVTINVPIVTSTCSVAVPTEVNFDPVNKNSIIVYPSRILAMKDFNITLSNCSAQTIKMIAGRHDLNLTGDTGRFNSGDPDNALFYKIYFPNSAEITGGIYAGDSLLVDLDAQNALIIKPNSDSYQIASTIKIFSSGKDVSNLGTTVSGGFDYVFTYQ</sequence>
<dbReference type="EMBL" id="AAHACR010000028">
    <property type="protein sequence ID" value="EBT8452942.1"/>
    <property type="molecule type" value="Genomic_DNA"/>
</dbReference>
<protein>
    <recommendedName>
        <fullName evidence="3">Type 1 fimbrial protein</fullName>
    </recommendedName>
</protein>
<organism evidence="2">
    <name type="scientific">Salmonella enterica</name>
    <name type="common">Salmonella choleraesuis</name>
    <dbReference type="NCBI Taxonomy" id="28901"/>
    <lineage>
        <taxon>Bacteria</taxon>
        <taxon>Pseudomonadati</taxon>
        <taxon>Pseudomonadota</taxon>
        <taxon>Gammaproteobacteria</taxon>
        <taxon>Enterobacterales</taxon>
        <taxon>Enterobacteriaceae</taxon>
        <taxon>Salmonella</taxon>
    </lineage>
</organism>